<proteinExistence type="predicted"/>
<dbReference type="HOGENOM" id="CLU_468525_0_0_1"/>
<dbReference type="Gene3D" id="2.130.10.10">
    <property type="entry name" value="YVTN repeat-like/Quinoprotein amine dehydrogenase"/>
    <property type="match status" value="1"/>
</dbReference>
<dbReference type="EMBL" id="AQGS01000349">
    <property type="protein sequence ID" value="EPS40485.1"/>
    <property type="molecule type" value="Genomic_DNA"/>
</dbReference>
<dbReference type="AlphaFoldDB" id="S8ABX4"/>
<dbReference type="OMA" id="PMYWFDP"/>
<name>S8ABX4_DACHA</name>
<dbReference type="InterPro" id="IPR015943">
    <property type="entry name" value="WD40/YVTN_repeat-like_dom_sf"/>
</dbReference>
<dbReference type="OrthoDB" id="1259151at2759"/>
<sequence>MSSISQLTSKLQSTKLAGKSASAVNGTATLDESPFTNLPYDIVTHHLVPQFASPPVLLEPADPVLQVEPTSLPLRRLAATSRYFRSLVSGQYQTYVQHQYPGIHADTIRQAYLASTPLEKVNWFSRAIESEKLWSRWYRHQFYISLVPLTDAPDWRQQGGSTQNNRNHNHRNPARRVPYAPCLDVTQTLGGVETLVIGQGPQLAVRVGEYTPWKVISRKGTVAGVDDIHGVHIYDEDTIVSTRSSGIEVTRNVTGRDGDNLRISQAVDLCTSGVKNPTGGVTSSCLDPSISDTRSFAVTTTSAAGDDHKLEIFTLSQGESRVMVSKTAAFESALPSKSWVSTFLTSNTIAAGHRTGVSLYQLSQSSLSEAINFPQPSSDYDRDLAVHSLTRLDAPFTASVLASGWSDGITRLLDTRTNAYVATYANPVSNESSPIYSLCHKSPLSNILLAGASVHYAVEMHDLRYAGNMVGQFSPYMYTPPAATGGDVKKADMVSDGCLLFFDQIRPRVRVSQPGQWGRVGGNTGSRAVYSLASAAAGSGKVYVGTENCLALMDFRQRVRGKRWGWGLSHAEKIMKKNAEKGAVYNVPMYWFDPEKQNSGPEAEGHANCPHGGRGRWYCGNGKEAFKVHYRNRGSGATRAVHDEGPISMGE</sequence>
<reference evidence="2 3" key="1">
    <citation type="journal article" date="2013" name="PLoS Genet.">
        <title>Genomic mechanisms accounting for the adaptation to parasitism in nematode-trapping fungi.</title>
        <authorList>
            <person name="Meerupati T."/>
            <person name="Andersson K.M."/>
            <person name="Friman E."/>
            <person name="Kumar D."/>
            <person name="Tunlid A."/>
            <person name="Ahren D."/>
        </authorList>
    </citation>
    <scope>NUCLEOTIDE SEQUENCE [LARGE SCALE GENOMIC DNA]</scope>
    <source>
        <strain evidence="2 3">CBS 200.50</strain>
    </source>
</reference>
<comment type="caution">
    <text evidence="2">The sequence shown here is derived from an EMBL/GenBank/DDBJ whole genome shotgun (WGS) entry which is preliminary data.</text>
</comment>
<evidence type="ECO:0000256" key="1">
    <source>
        <dbReference type="SAM" id="MobiDB-lite"/>
    </source>
</evidence>
<evidence type="ECO:0000313" key="3">
    <source>
        <dbReference type="Proteomes" id="UP000015100"/>
    </source>
</evidence>
<reference evidence="3" key="2">
    <citation type="submission" date="2013-04" db="EMBL/GenBank/DDBJ databases">
        <title>Genomic mechanisms accounting for the adaptation to parasitism in nematode-trapping fungi.</title>
        <authorList>
            <person name="Ahren D.G."/>
        </authorList>
    </citation>
    <scope>NUCLEOTIDE SEQUENCE [LARGE SCALE GENOMIC DNA]</scope>
    <source>
        <strain evidence="3">CBS 200.50</strain>
    </source>
</reference>
<evidence type="ECO:0000313" key="2">
    <source>
        <dbReference type="EMBL" id="EPS40485.1"/>
    </source>
</evidence>
<organism evidence="2 3">
    <name type="scientific">Dactylellina haptotyla (strain CBS 200.50)</name>
    <name type="common">Nematode-trapping fungus</name>
    <name type="synonym">Monacrosporium haptotylum</name>
    <dbReference type="NCBI Taxonomy" id="1284197"/>
    <lineage>
        <taxon>Eukaryota</taxon>
        <taxon>Fungi</taxon>
        <taxon>Dikarya</taxon>
        <taxon>Ascomycota</taxon>
        <taxon>Pezizomycotina</taxon>
        <taxon>Orbiliomycetes</taxon>
        <taxon>Orbiliales</taxon>
        <taxon>Orbiliaceae</taxon>
        <taxon>Dactylellina</taxon>
    </lineage>
</organism>
<protein>
    <submittedName>
        <fullName evidence="2">Uncharacterized protein</fullName>
    </submittedName>
</protein>
<gene>
    <name evidence="2" type="ORF">H072_5663</name>
</gene>
<feature type="region of interest" description="Disordered" evidence="1">
    <location>
        <begin position="155"/>
        <end position="176"/>
    </location>
</feature>
<accession>S8ABX4</accession>
<keyword evidence="3" id="KW-1185">Reference proteome</keyword>
<dbReference type="SUPFAM" id="SSF69322">
    <property type="entry name" value="Tricorn protease domain 2"/>
    <property type="match status" value="1"/>
</dbReference>
<dbReference type="Proteomes" id="UP000015100">
    <property type="component" value="Unassembled WGS sequence"/>
</dbReference>